<dbReference type="EnsemblPlants" id="Pp3c9_3580V3.2">
    <property type="protein sequence ID" value="Pp3c9_3580V3.2"/>
    <property type="gene ID" value="Pp3c9_3580"/>
</dbReference>
<dbReference type="Proteomes" id="UP000006727">
    <property type="component" value="Chromosome 9"/>
</dbReference>
<dbReference type="PANTHER" id="PTHR32194">
    <property type="entry name" value="METALLOPROTEASE TLDD"/>
    <property type="match status" value="1"/>
</dbReference>
<dbReference type="Pfam" id="PF00227">
    <property type="entry name" value="Proteasome"/>
    <property type="match status" value="1"/>
</dbReference>
<protein>
    <recommendedName>
        <fullName evidence="5">Proteasome subunit beta</fullName>
    </recommendedName>
</protein>
<comment type="function">
    <text evidence="4">Non-catalytic component of the proteasome, a multicatalytic proteinase complex which is characterized by its ability to cleave peptides with Arg, Phe, Tyr, Leu, and Glu adjacent to the leaving group at neutral or slightly basic pH. The proteasome has an ATP-dependent proteolytic activity.</text>
</comment>
<dbReference type="GO" id="GO:0005634">
    <property type="term" value="C:nucleus"/>
    <property type="evidence" value="ECO:0000318"/>
    <property type="project" value="GO_Central"/>
</dbReference>
<organism evidence="6 7">
    <name type="scientific">Physcomitrium patens</name>
    <name type="common">Spreading-leaved earth moss</name>
    <name type="synonym">Physcomitrella patens</name>
    <dbReference type="NCBI Taxonomy" id="3218"/>
    <lineage>
        <taxon>Eukaryota</taxon>
        <taxon>Viridiplantae</taxon>
        <taxon>Streptophyta</taxon>
        <taxon>Embryophyta</taxon>
        <taxon>Bryophyta</taxon>
        <taxon>Bryophytina</taxon>
        <taxon>Bryopsida</taxon>
        <taxon>Funariidae</taxon>
        <taxon>Funariales</taxon>
        <taxon>Funariaceae</taxon>
        <taxon>Physcomitrium</taxon>
    </lineage>
</organism>
<evidence type="ECO:0000313" key="6">
    <source>
        <dbReference type="EnsemblPlants" id="Pp3c9_3580V3.2"/>
    </source>
</evidence>
<reference evidence="6 7" key="1">
    <citation type="journal article" date="2008" name="Science">
        <title>The Physcomitrella genome reveals evolutionary insights into the conquest of land by plants.</title>
        <authorList>
            <person name="Rensing S."/>
            <person name="Lang D."/>
            <person name="Zimmer A."/>
            <person name="Terry A."/>
            <person name="Salamov A."/>
            <person name="Shapiro H."/>
            <person name="Nishiyama T."/>
            <person name="Perroud P.-F."/>
            <person name="Lindquist E."/>
            <person name="Kamisugi Y."/>
            <person name="Tanahashi T."/>
            <person name="Sakakibara K."/>
            <person name="Fujita T."/>
            <person name="Oishi K."/>
            <person name="Shin-I T."/>
            <person name="Kuroki Y."/>
            <person name="Toyoda A."/>
            <person name="Suzuki Y."/>
            <person name="Hashimoto A."/>
            <person name="Yamaguchi K."/>
            <person name="Sugano A."/>
            <person name="Kohara Y."/>
            <person name="Fujiyama A."/>
            <person name="Anterola A."/>
            <person name="Aoki S."/>
            <person name="Ashton N."/>
            <person name="Barbazuk W.B."/>
            <person name="Barker E."/>
            <person name="Bennetzen J."/>
            <person name="Bezanilla M."/>
            <person name="Blankenship R."/>
            <person name="Cho S.H."/>
            <person name="Dutcher S."/>
            <person name="Estelle M."/>
            <person name="Fawcett J.A."/>
            <person name="Gundlach H."/>
            <person name="Hanada K."/>
            <person name="Heyl A."/>
            <person name="Hicks K.A."/>
            <person name="Hugh J."/>
            <person name="Lohr M."/>
            <person name="Mayer K."/>
            <person name="Melkozernov A."/>
            <person name="Murata T."/>
            <person name="Nelson D."/>
            <person name="Pils B."/>
            <person name="Prigge M."/>
            <person name="Reiss B."/>
            <person name="Renner T."/>
            <person name="Rombauts S."/>
            <person name="Rushton P."/>
            <person name="Sanderfoot A."/>
            <person name="Schween G."/>
            <person name="Shiu S.-H."/>
            <person name="Stueber K."/>
            <person name="Theodoulou F.L."/>
            <person name="Tu H."/>
            <person name="Van de Peer Y."/>
            <person name="Verrier P.J."/>
            <person name="Waters E."/>
            <person name="Wood A."/>
            <person name="Yang L."/>
            <person name="Cove D."/>
            <person name="Cuming A."/>
            <person name="Hasebe M."/>
            <person name="Lucas S."/>
            <person name="Mishler D.B."/>
            <person name="Reski R."/>
            <person name="Grigoriev I."/>
            <person name="Quatrano R.S."/>
            <person name="Boore J.L."/>
        </authorList>
    </citation>
    <scope>NUCLEOTIDE SEQUENCE [LARGE SCALE GENOMIC DNA]</scope>
    <source>
        <strain evidence="6 7">cv. Gransden 2004</strain>
    </source>
</reference>
<dbReference type="EMBL" id="ABEU02000009">
    <property type="status" value="NOT_ANNOTATED_CDS"/>
    <property type="molecule type" value="Genomic_DNA"/>
</dbReference>
<evidence type="ECO:0000256" key="1">
    <source>
        <dbReference type="ARBA" id="ARBA00022490"/>
    </source>
</evidence>
<comment type="subcellular location">
    <subcellularLocation>
        <location evidence="5">Cytoplasm</location>
    </subcellularLocation>
    <subcellularLocation>
        <location evidence="5">Nucleus</location>
    </subcellularLocation>
</comment>
<keyword evidence="3 5" id="KW-0539">Nucleus</keyword>
<comment type="similarity">
    <text evidence="5">Belongs to the peptidase T1B family.</text>
</comment>
<evidence type="ECO:0000256" key="4">
    <source>
        <dbReference type="ARBA" id="ARBA00024953"/>
    </source>
</evidence>
<dbReference type="RefSeq" id="XP_024384301.1">
    <property type="nucleotide sequence ID" value="XM_024528533.2"/>
</dbReference>
<sequence length="207" mass="23145">MECLFGFVGDGFALVVADTCANQSIVVQKTTEDKITCLDSHKLLGCIGESGDRVQFSNFIQKNMNLYHFRNGIPLSTSAAASFTRCELATALRKAPYQVNMMMAGYDKRTGPCLFYLDYIATLQKLNKGAQGFGAYFILSLFDKYYQKNMNVEEALQLVDKCIWEIGTRMVASPANYVIKIVDRNGARLLARRGRNMSPNLPYAKIS</sequence>
<accession>A0A7I4FWD1</accession>
<dbReference type="Gene3D" id="3.60.20.10">
    <property type="entry name" value="Glutamine Phosphoribosylpyrophosphate, subunit 1, domain 1"/>
    <property type="match status" value="1"/>
</dbReference>
<dbReference type="PANTHER" id="PTHR32194:SF2">
    <property type="entry name" value="PROTEASOME SUBUNIT BETA TYPE-1"/>
    <property type="match status" value="1"/>
</dbReference>
<dbReference type="CDD" id="cd03758">
    <property type="entry name" value="proteasome_beta_type_2"/>
    <property type="match status" value="1"/>
</dbReference>
<dbReference type="OrthoDB" id="268428at2759"/>
<dbReference type="KEGG" id="ppp:112286563"/>
<dbReference type="InParanoid" id="A0A7I4FWD1"/>
<dbReference type="FunFam" id="3.60.20.10:FF:000008">
    <property type="entry name" value="Proteasome subunit beta type-4"/>
    <property type="match status" value="1"/>
</dbReference>
<dbReference type="InterPro" id="IPR035206">
    <property type="entry name" value="Proteasome_beta2"/>
</dbReference>
<dbReference type="InterPro" id="IPR001353">
    <property type="entry name" value="Proteasome_sua/b"/>
</dbReference>
<evidence type="ECO:0000256" key="5">
    <source>
        <dbReference type="RuleBase" id="RU004203"/>
    </source>
</evidence>
<dbReference type="GO" id="GO:0043161">
    <property type="term" value="P:proteasome-mediated ubiquitin-dependent protein catabolic process"/>
    <property type="evidence" value="ECO:0000318"/>
    <property type="project" value="GO_Central"/>
</dbReference>
<proteinExistence type="inferred from homology"/>
<dbReference type="Gramene" id="Pp3c9_3580V3.2">
    <property type="protein sequence ID" value="Pp3c9_3580V3.2"/>
    <property type="gene ID" value="Pp3c9_3580"/>
</dbReference>
<gene>
    <name evidence="6" type="primary">LOC112286563</name>
</gene>
<keyword evidence="2 5" id="KW-0647">Proteasome</keyword>
<dbReference type="PROSITE" id="PS51476">
    <property type="entry name" value="PROTEASOME_BETA_2"/>
    <property type="match status" value="1"/>
</dbReference>
<dbReference type="GO" id="GO:0005829">
    <property type="term" value="C:cytosol"/>
    <property type="evidence" value="ECO:0000318"/>
    <property type="project" value="GO_Central"/>
</dbReference>
<dbReference type="AlphaFoldDB" id="A0A7I4FWD1"/>
<name>A0A7I4FWD1_PHYPA</name>
<dbReference type="GeneID" id="112286563"/>
<keyword evidence="7" id="KW-1185">Reference proteome</keyword>
<keyword evidence="1 5" id="KW-0963">Cytoplasm</keyword>
<evidence type="ECO:0000256" key="2">
    <source>
        <dbReference type="ARBA" id="ARBA00022942"/>
    </source>
</evidence>
<comment type="function">
    <text evidence="5">Component of the proteasome, a multicatalytic proteinase complex which is characterized by its ability to cleave peptides with Arg, Phe, Tyr, Leu, and Glu adjacent to the leaving group at neutral or slightly basic pH. The proteasome has an ATP-dependent proteolytic activity.</text>
</comment>
<dbReference type="InterPro" id="IPR023333">
    <property type="entry name" value="Proteasome_suB-type"/>
</dbReference>
<dbReference type="InterPro" id="IPR029055">
    <property type="entry name" value="Ntn_hydrolases_N"/>
</dbReference>
<reference evidence="6" key="3">
    <citation type="submission" date="2020-12" db="UniProtKB">
        <authorList>
            <consortium name="EnsemblPlants"/>
        </authorList>
    </citation>
    <scope>IDENTIFICATION</scope>
</reference>
<evidence type="ECO:0000313" key="7">
    <source>
        <dbReference type="Proteomes" id="UP000006727"/>
    </source>
</evidence>
<comment type="subunit">
    <text evidence="5">Component of the proteasome complex.</text>
</comment>
<reference evidence="6 7" key="2">
    <citation type="journal article" date="2018" name="Plant J.">
        <title>The Physcomitrella patens chromosome-scale assembly reveals moss genome structure and evolution.</title>
        <authorList>
            <person name="Lang D."/>
            <person name="Ullrich K.K."/>
            <person name="Murat F."/>
            <person name="Fuchs J."/>
            <person name="Jenkins J."/>
            <person name="Haas F.B."/>
            <person name="Piednoel M."/>
            <person name="Gundlach H."/>
            <person name="Van Bel M."/>
            <person name="Meyberg R."/>
            <person name="Vives C."/>
            <person name="Morata J."/>
            <person name="Symeonidi A."/>
            <person name="Hiss M."/>
            <person name="Muchero W."/>
            <person name="Kamisugi Y."/>
            <person name="Saleh O."/>
            <person name="Blanc G."/>
            <person name="Decker E.L."/>
            <person name="van Gessel N."/>
            <person name="Grimwood J."/>
            <person name="Hayes R.D."/>
            <person name="Graham S.W."/>
            <person name="Gunter L.E."/>
            <person name="McDaniel S.F."/>
            <person name="Hoernstein S.N.W."/>
            <person name="Larsson A."/>
            <person name="Li F.W."/>
            <person name="Perroud P.F."/>
            <person name="Phillips J."/>
            <person name="Ranjan P."/>
            <person name="Rokshar D.S."/>
            <person name="Rothfels C.J."/>
            <person name="Schneider L."/>
            <person name="Shu S."/>
            <person name="Stevenson D.W."/>
            <person name="Thummler F."/>
            <person name="Tillich M."/>
            <person name="Villarreal Aguilar J.C."/>
            <person name="Widiez T."/>
            <person name="Wong G.K."/>
            <person name="Wymore A."/>
            <person name="Zhang Y."/>
            <person name="Zimmer A.D."/>
            <person name="Quatrano R.S."/>
            <person name="Mayer K.F.X."/>
            <person name="Goodstein D."/>
            <person name="Casacuberta J.M."/>
            <person name="Vandepoele K."/>
            <person name="Reski R."/>
            <person name="Cuming A.C."/>
            <person name="Tuskan G.A."/>
            <person name="Maumus F."/>
            <person name="Salse J."/>
            <person name="Schmutz J."/>
            <person name="Rensing S.A."/>
        </authorList>
    </citation>
    <scope>NUCLEOTIDE SEQUENCE [LARGE SCALE GENOMIC DNA]</scope>
    <source>
        <strain evidence="6 7">cv. Gransden 2004</strain>
    </source>
</reference>
<dbReference type="SUPFAM" id="SSF56235">
    <property type="entry name" value="N-terminal nucleophile aminohydrolases (Ntn hydrolases)"/>
    <property type="match status" value="1"/>
</dbReference>
<evidence type="ECO:0000256" key="3">
    <source>
        <dbReference type="ARBA" id="ARBA00023242"/>
    </source>
</evidence>
<dbReference type="GO" id="GO:0019774">
    <property type="term" value="C:proteasome core complex, beta-subunit complex"/>
    <property type="evidence" value="ECO:0000318"/>
    <property type="project" value="GO_Central"/>
</dbReference>